<evidence type="ECO:0000313" key="3">
    <source>
        <dbReference type="Proteomes" id="UP000015524"/>
    </source>
</evidence>
<accession>T0HX28</accession>
<feature type="transmembrane region" description="Helical" evidence="1">
    <location>
        <begin position="6"/>
        <end position="23"/>
    </location>
</feature>
<dbReference type="Proteomes" id="UP000015524">
    <property type="component" value="Unassembled WGS sequence"/>
</dbReference>
<dbReference type="SUPFAM" id="SSF50199">
    <property type="entry name" value="Staphylococcal nuclease"/>
    <property type="match status" value="1"/>
</dbReference>
<name>T0HX28_9SPHN</name>
<protein>
    <recommendedName>
        <fullName evidence="4">Nuclease</fullName>
    </recommendedName>
</protein>
<dbReference type="OrthoDB" id="7206106at2"/>
<dbReference type="AlphaFoldDB" id="T0HX28"/>
<keyword evidence="1" id="KW-0472">Membrane</keyword>
<evidence type="ECO:0000256" key="1">
    <source>
        <dbReference type="SAM" id="Phobius"/>
    </source>
</evidence>
<gene>
    <name evidence="2" type="ORF">L485_08895</name>
</gene>
<dbReference type="InterPro" id="IPR035437">
    <property type="entry name" value="SNase_OB-fold_sf"/>
</dbReference>
<organism evidence="2 3">
    <name type="scientific">Sphingobium baderi LL03</name>
    <dbReference type="NCBI Taxonomy" id="1114964"/>
    <lineage>
        <taxon>Bacteria</taxon>
        <taxon>Pseudomonadati</taxon>
        <taxon>Pseudomonadota</taxon>
        <taxon>Alphaproteobacteria</taxon>
        <taxon>Sphingomonadales</taxon>
        <taxon>Sphingomonadaceae</taxon>
        <taxon>Sphingobium</taxon>
    </lineage>
</organism>
<sequence length="155" mass="16249">MDLRTVLAGAFIICLAALLGLYWPSAGRKSEAAAAMPDSAGGFACQVSAITDGDTLRCADGTRIRLHAVAAREKDESCSPGHPCPAASGAAATAELTELAAGQRLQCRATGRSYNRVTAICRNESGVEINCAMVQSGTTALWPRYNEQMPICDRS</sequence>
<dbReference type="PATRIC" id="fig|1114964.3.peg.1734"/>
<dbReference type="eggNOG" id="COG1525">
    <property type="taxonomic scope" value="Bacteria"/>
</dbReference>
<comment type="caution">
    <text evidence="2">The sequence shown here is derived from an EMBL/GenBank/DDBJ whole genome shotgun (WGS) entry which is preliminary data.</text>
</comment>
<proteinExistence type="predicted"/>
<keyword evidence="1" id="KW-1133">Transmembrane helix</keyword>
<evidence type="ECO:0000313" key="2">
    <source>
        <dbReference type="EMBL" id="EQB02119.1"/>
    </source>
</evidence>
<keyword evidence="1" id="KW-0812">Transmembrane</keyword>
<keyword evidence="3" id="KW-1185">Reference proteome</keyword>
<reference evidence="2 3" key="1">
    <citation type="journal article" date="2013" name="Genome Announc.">
        <title>Draft Genome Sequence of a Hexachlorocyclohexane-Degrading Bacterium, Sphingobium baderi Strain LL03T.</title>
        <authorList>
            <person name="Kaur J."/>
            <person name="Verma H."/>
            <person name="Tripathi C."/>
            <person name="Khurana J.P."/>
            <person name="Lal R."/>
        </authorList>
    </citation>
    <scope>NUCLEOTIDE SEQUENCE [LARGE SCALE GENOMIC DNA]</scope>
    <source>
        <strain evidence="2 3">LL03</strain>
    </source>
</reference>
<evidence type="ECO:0008006" key="4">
    <source>
        <dbReference type="Google" id="ProtNLM"/>
    </source>
</evidence>
<dbReference type="EMBL" id="ATIB01000050">
    <property type="protein sequence ID" value="EQB02119.1"/>
    <property type="molecule type" value="Genomic_DNA"/>
</dbReference>
<dbReference type="Gene3D" id="2.40.50.90">
    <property type="match status" value="1"/>
</dbReference>